<gene>
    <name evidence="2" type="ORF">GMB86_03790</name>
</gene>
<comment type="caution">
    <text evidence="2">The sequence shown here is derived from an EMBL/GenBank/DDBJ whole genome shotgun (WGS) entry which is preliminary data.</text>
</comment>
<protein>
    <submittedName>
        <fullName evidence="2">DUF2512 family protein</fullName>
    </submittedName>
</protein>
<feature type="transmembrane region" description="Helical" evidence="1">
    <location>
        <begin position="31"/>
        <end position="52"/>
    </location>
</feature>
<dbReference type="OrthoDB" id="1926204at2"/>
<evidence type="ECO:0000313" key="3">
    <source>
        <dbReference type="Proteomes" id="UP000440978"/>
    </source>
</evidence>
<dbReference type="InterPro" id="IPR019649">
    <property type="entry name" value="DUF2512"/>
</dbReference>
<keyword evidence="1" id="KW-0812">Transmembrane</keyword>
<evidence type="ECO:0000313" key="2">
    <source>
        <dbReference type="EMBL" id="MTT31135.1"/>
    </source>
</evidence>
<feature type="transmembrane region" description="Helical" evidence="1">
    <location>
        <begin position="7"/>
        <end position="25"/>
    </location>
</feature>
<dbReference type="AlphaFoldDB" id="A0A6N8CQC1"/>
<feature type="transmembrane region" description="Helical" evidence="1">
    <location>
        <begin position="59"/>
        <end position="82"/>
    </location>
</feature>
<feature type="transmembrane region" description="Helical" evidence="1">
    <location>
        <begin position="88"/>
        <end position="110"/>
    </location>
</feature>
<name>A0A6N8CQC1_9BACI</name>
<evidence type="ECO:0000256" key="1">
    <source>
        <dbReference type="SAM" id="Phobius"/>
    </source>
</evidence>
<dbReference type="EMBL" id="WNHB01000004">
    <property type="protein sequence ID" value="MTT31135.1"/>
    <property type="molecule type" value="Genomic_DNA"/>
</dbReference>
<organism evidence="2 3">
    <name type="scientific">Terrilactibacillus tamarindi</name>
    <dbReference type="NCBI Taxonomy" id="2599694"/>
    <lineage>
        <taxon>Bacteria</taxon>
        <taxon>Bacillati</taxon>
        <taxon>Bacillota</taxon>
        <taxon>Bacilli</taxon>
        <taxon>Bacillales</taxon>
        <taxon>Bacillaceae</taxon>
        <taxon>Terrilactibacillus</taxon>
    </lineage>
</organism>
<reference evidence="2 3" key="1">
    <citation type="submission" date="2019-11" db="EMBL/GenBank/DDBJ databases">
        <title>Terrilactibacillus tamarindus sp. nov. BCM23-1 isolated from bark of Tamarindus indica.</title>
        <authorList>
            <person name="Kingkaew E."/>
            <person name="Tanasupawat S."/>
        </authorList>
    </citation>
    <scope>NUCLEOTIDE SEQUENCE [LARGE SCALE GENOMIC DNA]</scope>
    <source>
        <strain evidence="2 3">BCM23-1</strain>
    </source>
</reference>
<dbReference type="Pfam" id="PF10710">
    <property type="entry name" value="DUF2512"/>
    <property type="match status" value="1"/>
</dbReference>
<proteinExistence type="predicted"/>
<sequence length="120" mass="13115">MKLTSFLLKIIACPVAVIISMFLFPGVNYDFIGQAIIVGVVLAIVGVVMEYALLKRGTLWISTAADFIVSVLIVYFLSNMVWGDTVTFFGATLIGLLLGVVEYFSHRYLISTGKTQKSPS</sequence>
<keyword evidence="3" id="KW-1185">Reference proteome</keyword>
<keyword evidence="1" id="KW-0472">Membrane</keyword>
<dbReference type="Proteomes" id="UP000440978">
    <property type="component" value="Unassembled WGS sequence"/>
</dbReference>
<accession>A0A6N8CQC1</accession>
<keyword evidence="1" id="KW-1133">Transmembrane helix</keyword>